<dbReference type="InterPro" id="IPR057546">
    <property type="entry name" value="HEAT_GCN1"/>
</dbReference>
<evidence type="ECO:0000313" key="6">
    <source>
        <dbReference type="EMBL" id="CAD7273221.1"/>
    </source>
</evidence>
<dbReference type="EMBL" id="CAJPEX010000108">
    <property type="protein sequence ID" value="CAG0913373.1"/>
    <property type="molecule type" value="Genomic_DNA"/>
</dbReference>
<keyword evidence="2" id="KW-0597">Phosphoprotein</keyword>
<feature type="repeat" description="HEAT" evidence="4">
    <location>
        <begin position="1545"/>
        <end position="1583"/>
    </location>
</feature>
<evidence type="ECO:0000313" key="7">
    <source>
        <dbReference type="Proteomes" id="UP000678499"/>
    </source>
</evidence>
<feature type="repeat" description="HEAT" evidence="4">
    <location>
        <begin position="1935"/>
        <end position="1972"/>
    </location>
</feature>
<dbReference type="Pfam" id="PF24987">
    <property type="entry name" value="HEAT_EF3_N"/>
    <property type="match status" value="2"/>
</dbReference>
<dbReference type="Pfam" id="PF24984">
    <property type="entry name" value="HEAT_EF3_GNC1"/>
    <property type="match status" value="1"/>
</dbReference>
<dbReference type="InterPro" id="IPR056810">
    <property type="entry name" value="GNC1-like_N"/>
</dbReference>
<dbReference type="InterPro" id="IPR034085">
    <property type="entry name" value="TOG"/>
</dbReference>
<evidence type="ECO:0000256" key="4">
    <source>
        <dbReference type="PROSITE-ProRule" id="PRU00103"/>
    </source>
</evidence>
<organism evidence="6">
    <name type="scientific">Notodromas monacha</name>
    <dbReference type="NCBI Taxonomy" id="399045"/>
    <lineage>
        <taxon>Eukaryota</taxon>
        <taxon>Metazoa</taxon>
        <taxon>Ecdysozoa</taxon>
        <taxon>Arthropoda</taxon>
        <taxon>Crustacea</taxon>
        <taxon>Oligostraca</taxon>
        <taxon>Ostracoda</taxon>
        <taxon>Podocopa</taxon>
        <taxon>Podocopida</taxon>
        <taxon>Cypridocopina</taxon>
        <taxon>Cypridoidea</taxon>
        <taxon>Cyprididae</taxon>
        <taxon>Notodromas</taxon>
    </lineage>
</organism>
<name>A0A7R9BGD1_9CRUS</name>
<dbReference type="Proteomes" id="UP000678499">
    <property type="component" value="Unassembled WGS sequence"/>
</dbReference>
<sequence length="2650" mass="292079">MSAKEISLALQSASPQERKAAFQRLSESIKKDDVPEGAFKAICKLLPPTLPLYLDGRSQSLVRDLLSLLFKQHGAKPFPYVVGMLVEIADSWVSSGNPTRATANFAATALRWSSIASLEIDENLKQTNIADVKKLIRAQTCFYACVRLAGVLKLLNKCNDLLFGLWDKRSTLLRATVDTLQEGELTTRDLIFASLAYSKYYKCAGNVCDSLKANILEWLAKGIISSKTKPDIRLAESCSFVLKSISLEEFKSTLFPVISKALLRSPEIILQFLAAMVKVLTIDISTLSVELTKTLGASLTSKEDSVREDAVALCYSLALQSGDEAAVQEMVKILFQLYNGSQGKLVVAAHKISVLQAIHEGTLITCIEQAHCWFSRGLPAESGSKIIAALLTSVAGEGLSAACLLLELQALGKCDTSPSLLTQGFWDAVGGKVANCVFLSDRFVVSASPENQQTVLLLCERLLTEHEERIERNINNIMRAMLIVLFQWDYATKKKATPSLRRLVKSLRGPFLMKQLVATLAEFLLECPKMSCPNDEAEGEMKTKDSESILLKASSVRDAIFQLAKECKKSTDPSSKIEAENMSVQLLVPVHHISLYQLDKHIWERMIRELNLDIEETLSKKRNDVVALITEEFRGLEAEKNALKTLVRIAPEMIVEPVVEFVAKECREQKYFQVTQEECAIHATSSGTLYKQSIIEALRQENALNAKNMKRESKAYSYKEQMEEIELKKELSKKKKPEAKKALDLDGLTPKQKETVKLELEKEEGIRFRLDELLSAFKKVPAAMIESLLEGNRHALGDYLMRFMFDLLRLLSSPLIAKISASLFVRLRECAFSTPEEATLGEEISYVTLRLWKPECEIEERWLQEPLKDAAERVITSLHALICGKKREPEFDEDGNKIEYEPEMLHFPKFTYSFPMITATFGKNSNTSWSNGENLLLALKVLDLYGARANDTMPLKELLELLVYLIAEKDGTKAQIVAVQVLNHVGRALSGVTGCTLMSETELNIFLDGVKHPRAFVREACVRALSFALKAYLDSIRHGVEIGNHRNQKIMLETTERIWIAKFDKSEEISSLADALFESAGLNQSPLLIDRVIEDVCNRDSFELREASARALAELLRLNSSFVPQTLEKLLDTYQENLAMSPPVTDSFGRVVIAARDLWEGRAGIASAIMEVAPHLDPDSVVQLMSFFVRDGLGDRQPDVGKAMLQAALTAVDAHGKEMVMQLLPLFESFLDKAPLTRDFDSVRQGVIILMGSLARHLELQDAKVKPILGKLVQALSTPSEQVQAAVASCLPPLVPSLGPEADQEMLDKMMRSLLEGTDYGQRRGAAFGIAGFVKGLGILALKQKNIMPRITDAIQDKKNARHREGALLALEQLCSSLGRLFEPYVVHVLPHLLLCFGDPDQYVREAAEECAKAVMGKLSAHGVKLVLPSLLAALEEDSWRTKTGSVELLGAMAFCAPKQLSSCLPNIVPKLIEVLGDSHPKVQKAGTQALKQIGSVIRNPEIQALVPILLGSVEDPSKKTSIALNALLDTQFVHAIDAPSLALIMPVVQRAFQDRSTETRKMAAQIIGNMYSLTDKKDLQPYLPSIIPGLKNSLRDPVPEVRSVSARALGAMVKGMGESSFDDLLPWLMQTLTSESGAVDRSGAAQGLAEVVGGLGAEKLHRLMPDIIATAQRSDIAPHVKDGYMMLFIYFPTVFKQEFIPYIGEIVHPILKALADESEYVRATALKAGQRIINAYADSAIALLLPELERGLFHDNWRIRYSSVQLLGDLLYRISGVTGKMTTESAGEDDNFGTEYSHKAILGALGEQRRNRVLSGLYMGRSDTAVMVRQSALHVWKVVVSNTPKTLREILPTLFSVLLGCLASNSPDKKTIAAKTLGDLVRKLGERVLPEIMPILEKGLSSPHPDQRQGVCIGLSEIMASTSRDMVLAYVDSLVPTIRKALADPLPEVRHAAAKTYDSLHSTVGNRALDDILKPMLEHLNDPEIGEFTLDGLRHVMAIKSRVVLPYLIPQLTAPPVNTKALSALASVAGESLGRHLPKILPALLDALEQEIAEHGAENVLHRELLEQCQGVILPVTDDVGVRTIVDILMEEYARKARTHAGGDAARRDARKVVAAQKDDGKELKRIAAVMLLSGFCVRTKVDLTELVPQLMRGLLHLFTDKDPVILQASWEALSAVTKTLDAKAQLEYVYELRQSIKFVASDLPPGVLLPGFCLPKASQQSILNGTPEQKELAAVGMGEIIRLTSAEALKPSVVSITGPLIRVLSDRFGYTLKVEVLVTLSLLMDKVGQHLKPFLPQLQTTFLRALNDPNRLVRLKAGVALANLMKIHLRADPLFVELHTIIRNGGEDQGVRDTCLQALRGVLVPCGDKMSASLRKSLIQTLVGLLTNLEDQTRLCAAGCLGAMAKWMDEDERKAFFAEYIFDDDKTKDWVVRHGCSATLSSCLKESSESLMTPEYERKVPKMLLACLSADRIPIVICGVEACGYLVAHCIRNEAPVPVDIITPFAKMMNHTANEVKIHMATTITYLWFFARDKLKKERLNLSNGDQATIENASSAVVLPAAFLKPVIPMLVNGTKEKNSLVKSASEMALAAVLEVNLPGADVVQQSCLKILDPGASDALSDVISKLSRRSGFSDRPRDEDVDCTLLT</sequence>
<dbReference type="SMART" id="SM01349">
    <property type="entry name" value="TOG"/>
    <property type="match status" value="2"/>
</dbReference>
<dbReference type="GO" id="GO:0019887">
    <property type="term" value="F:protein kinase regulator activity"/>
    <property type="evidence" value="ECO:0007669"/>
    <property type="project" value="TreeGrafter"/>
</dbReference>
<dbReference type="PANTHER" id="PTHR23346:SF7">
    <property type="entry name" value="STALLED RIBOSOME SENSOR GCN1"/>
    <property type="match status" value="1"/>
</dbReference>
<accession>A0A7R9BGD1</accession>
<evidence type="ECO:0000256" key="3">
    <source>
        <dbReference type="ARBA" id="ARBA00022737"/>
    </source>
</evidence>
<dbReference type="FunFam" id="1.25.10.10:FF:000162">
    <property type="entry name" value="GCN1, eIF2 alpha kinase activator homolog"/>
    <property type="match status" value="1"/>
</dbReference>
<dbReference type="EMBL" id="OA882145">
    <property type="protein sequence ID" value="CAD7273221.1"/>
    <property type="molecule type" value="Genomic_DNA"/>
</dbReference>
<dbReference type="SUPFAM" id="SSF48371">
    <property type="entry name" value="ARM repeat"/>
    <property type="match status" value="3"/>
</dbReference>
<dbReference type="FunFam" id="1.25.10.10:FF:000090">
    <property type="entry name" value="eIF-2-alpha kinase activator GCN1"/>
    <property type="match status" value="1"/>
</dbReference>
<gene>
    <name evidence="6" type="ORF">NMOB1V02_LOCUS1120</name>
</gene>
<dbReference type="FunFam" id="1.25.10.10:FF:000096">
    <property type="entry name" value="eIF-2-alpha kinase activator gcn1"/>
    <property type="match status" value="1"/>
</dbReference>
<dbReference type="GO" id="GO:0005829">
    <property type="term" value="C:cytosol"/>
    <property type="evidence" value="ECO:0007669"/>
    <property type="project" value="TreeGrafter"/>
</dbReference>
<dbReference type="GO" id="GO:0034198">
    <property type="term" value="P:cellular response to amino acid starvation"/>
    <property type="evidence" value="ECO:0007669"/>
    <property type="project" value="TreeGrafter"/>
</dbReference>
<dbReference type="OrthoDB" id="5148094at2759"/>
<dbReference type="Pfam" id="PF25801">
    <property type="entry name" value="HEAT_GCN1_C_2"/>
    <property type="match status" value="1"/>
</dbReference>
<dbReference type="PANTHER" id="PTHR23346">
    <property type="entry name" value="TRANSLATIONAL ACTIVATOR GCN1-RELATED"/>
    <property type="match status" value="1"/>
</dbReference>
<dbReference type="Gene3D" id="1.25.10.10">
    <property type="entry name" value="Leucine-rich Repeat Variant"/>
    <property type="match status" value="7"/>
</dbReference>
<keyword evidence="3" id="KW-0677">Repeat</keyword>
<dbReference type="InterPro" id="IPR021133">
    <property type="entry name" value="HEAT_type_2"/>
</dbReference>
<proteinExistence type="inferred from homology"/>
<keyword evidence="7" id="KW-1185">Reference proteome</keyword>
<dbReference type="GO" id="GO:0000226">
    <property type="term" value="P:microtubule cytoskeleton organization"/>
    <property type="evidence" value="ECO:0007669"/>
    <property type="project" value="UniProtKB-ARBA"/>
</dbReference>
<dbReference type="PROSITE" id="PS50077">
    <property type="entry name" value="HEAT_REPEAT"/>
    <property type="match status" value="4"/>
</dbReference>
<dbReference type="Pfam" id="PF23271">
    <property type="entry name" value="HEAT_GCN1"/>
    <property type="match status" value="1"/>
</dbReference>
<feature type="repeat" description="HEAT" evidence="4">
    <location>
        <begin position="1587"/>
        <end position="1625"/>
    </location>
</feature>
<dbReference type="InterPro" id="IPR016024">
    <property type="entry name" value="ARM-type_fold"/>
</dbReference>
<evidence type="ECO:0000259" key="5">
    <source>
        <dbReference type="SMART" id="SM01349"/>
    </source>
</evidence>
<reference evidence="6" key="1">
    <citation type="submission" date="2020-11" db="EMBL/GenBank/DDBJ databases">
        <authorList>
            <person name="Tran Van P."/>
        </authorList>
    </citation>
    <scope>NUCLEOTIDE SEQUENCE</scope>
</reference>
<evidence type="ECO:0000256" key="2">
    <source>
        <dbReference type="ARBA" id="ARBA00022553"/>
    </source>
</evidence>
<evidence type="ECO:0000256" key="1">
    <source>
        <dbReference type="ARBA" id="ARBA00007366"/>
    </source>
</evidence>
<dbReference type="GO" id="GO:0006417">
    <property type="term" value="P:regulation of translation"/>
    <property type="evidence" value="ECO:0007669"/>
    <property type="project" value="TreeGrafter"/>
</dbReference>
<feature type="repeat" description="HEAT" evidence="4">
    <location>
        <begin position="1468"/>
        <end position="1506"/>
    </location>
</feature>
<dbReference type="SMART" id="SM00185">
    <property type="entry name" value="ARM"/>
    <property type="match status" value="3"/>
</dbReference>
<feature type="domain" description="TOG" evidence="5">
    <location>
        <begin position="1296"/>
        <end position="1527"/>
    </location>
</feature>
<comment type="similarity">
    <text evidence="1">Belongs to the GCN1 family.</text>
</comment>
<dbReference type="InterPro" id="IPR011989">
    <property type="entry name" value="ARM-like"/>
</dbReference>
<feature type="domain" description="TOG" evidence="5">
    <location>
        <begin position="1732"/>
        <end position="1991"/>
    </location>
</feature>
<dbReference type="Pfam" id="PF24993">
    <property type="entry name" value="GNC1_N"/>
    <property type="match status" value="1"/>
</dbReference>
<dbReference type="InterPro" id="IPR000225">
    <property type="entry name" value="Armadillo"/>
</dbReference>
<protein>
    <recommendedName>
        <fullName evidence="5">TOG domain-containing protein</fullName>
    </recommendedName>
</protein>